<dbReference type="AlphaFoldDB" id="A0A101LXB9"/>
<evidence type="ECO:0000313" key="1">
    <source>
        <dbReference type="EMBL" id="KUM47072.1"/>
    </source>
</evidence>
<name>A0A101LXB9_PICGL</name>
<comment type="caution">
    <text evidence="1">The sequence shown here is derived from an EMBL/GenBank/DDBJ whole genome shotgun (WGS) entry which is preliminary data.</text>
</comment>
<gene>
    <name evidence="1" type="ORF">ABT39_MTgene6078</name>
</gene>
<accession>A0A101LXB9</accession>
<dbReference type="EMBL" id="LKAM01000008">
    <property type="protein sequence ID" value="KUM47072.1"/>
    <property type="molecule type" value="Genomic_DNA"/>
</dbReference>
<protein>
    <submittedName>
        <fullName evidence="1">Uncharacterized protein</fullName>
    </submittedName>
</protein>
<geneLocation type="mitochondrion" evidence="1"/>
<organism evidence="1">
    <name type="scientific">Picea glauca</name>
    <name type="common">White spruce</name>
    <name type="synonym">Pinus glauca</name>
    <dbReference type="NCBI Taxonomy" id="3330"/>
    <lineage>
        <taxon>Eukaryota</taxon>
        <taxon>Viridiplantae</taxon>
        <taxon>Streptophyta</taxon>
        <taxon>Embryophyta</taxon>
        <taxon>Tracheophyta</taxon>
        <taxon>Spermatophyta</taxon>
        <taxon>Pinopsida</taxon>
        <taxon>Pinidae</taxon>
        <taxon>Conifers I</taxon>
        <taxon>Pinales</taxon>
        <taxon>Pinaceae</taxon>
        <taxon>Picea</taxon>
    </lineage>
</organism>
<proteinExistence type="predicted"/>
<reference evidence="1" key="1">
    <citation type="journal article" date="2015" name="Genome Biol. Evol.">
        <title>Organellar Genomes of White Spruce (Picea glauca): Assembly and Annotation.</title>
        <authorList>
            <person name="Jackman S.D."/>
            <person name="Warren R.L."/>
            <person name="Gibb E.A."/>
            <person name="Vandervalk B.P."/>
            <person name="Mohamadi H."/>
            <person name="Chu J."/>
            <person name="Raymond A."/>
            <person name="Pleasance S."/>
            <person name="Coope R."/>
            <person name="Wildung M.R."/>
            <person name="Ritland C.E."/>
            <person name="Bousquet J."/>
            <person name="Jones S.J."/>
            <person name="Bohlmann J."/>
            <person name="Birol I."/>
        </authorList>
    </citation>
    <scope>NUCLEOTIDE SEQUENCE [LARGE SCALE GENOMIC DNA]</scope>
    <source>
        <tissue evidence="1">Flushing bud</tissue>
    </source>
</reference>
<sequence length="113" mass="12711">MHIILLGYGGAPIARKGILSTCRVVLTLLAGISCHRSWLRRWDACCRVTRLTPCCFWLLLVVDRYSSPPIRLLGWSNTTRWIICNAPGIPGYKEQVTSSLPTDLQQLLIQGFL</sequence>
<keyword evidence="1" id="KW-0496">Mitochondrion</keyword>